<name>A0A1X0QFD3_9MICR</name>
<accession>A0A1X0QFD3</accession>
<evidence type="ECO:0000256" key="1">
    <source>
        <dbReference type="SAM" id="Phobius"/>
    </source>
</evidence>
<protein>
    <submittedName>
        <fullName evidence="2">Uncharacterized protein</fullName>
    </submittedName>
</protein>
<keyword evidence="1" id="KW-0812">Transmembrane</keyword>
<evidence type="ECO:0000313" key="3">
    <source>
        <dbReference type="Proteomes" id="UP000192501"/>
    </source>
</evidence>
<reference evidence="2 3" key="1">
    <citation type="journal article" date="2017" name="Environ. Microbiol.">
        <title>Decay of the glycolytic pathway and adaptation to intranuclear parasitism within Enterocytozoonidae microsporidia.</title>
        <authorList>
            <person name="Wiredu Boakye D."/>
            <person name="Jaroenlak P."/>
            <person name="Prachumwat A."/>
            <person name="Williams T.A."/>
            <person name="Bateman K.S."/>
            <person name="Itsathitphaisarn O."/>
            <person name="Sritunyalucksana K."/>
            <person name="Paszkiewicz K.H."/>
            <person name="Moore K.A."/>
            <person name="Stentiford G.D."/>
            <person name="Williams B.A."/>
        </authorList>
    </citation>
    <scope>NUCLEOTIDE SEQUENCE [LARGE SCALE GENOMIC DNA]</scope>
    <source>
        <strain evidence="3">canceri</strain>
    </source>
</reference>
<dbReference type="AlphaFoldDB" id="A0A1X0QFD3"/>
<gene>
    <name evidence="2" type="ORF">A0H76_2644</name>
</gene>
<dbReference type="VEuPathDB" id="MicrosporidiaDB:A0H76_2644"/>
<keyword evidence="1" id="KW-0472">Membrane</keyword>
<sequence length="81" mass="9039">MTGSLIAVLRLSYDTFALRQLFNFPISISSNLVKFSSTLVFLFLDAILFILCSLIVSKSVSSTYALPVFINFLAYSSIFLK</sequence>
<feature type="transmembrane region" description="Helical" evidence="1">
    <location>
        <begin position="39"/>
        <end position="56"/>
    </location>
</feature>
<dbReference type="EMBL" id="LTAI01000758">
    <property type="protein sequence ID" value="ORD98365.1"/>
    <property type="molecule type" value="Genomic_DNA"/>
</dbReference>
<comment type="caution">
    <text evidence="2">The sequence shown here is derived from an EMBL/GenBank/DDBJ whole genome shotgun (WGS) entry which is preliminary data.</text>
</comment>
<feature type="transmembrane region" description="Helical" evidence="1">
    <location>
        <begin position="62"/>
        <end position="80"/>
    </location>
</feature>
<proteinExistence type="predicted"/>
<organism evidence="2 3">
    <name type="scientific">Hepatospora eriocheir</name>
    <dbReference type="NCBI Taxonomy" id="1081669"/>
    <lineage>
        <taxon>Eukaryota</taxon>
        <taxon>Fungi</taxon>
        <taxon>Fungi incertae sedis</taxon>
        <taxon>Microsporidia</taxon>
        <taxon>Hepatosporidae</taxon>
        <taxon>Hepatospora</taxon>
    </lineage>
</organism>
<keyword evidence="1" id="KW-1133">Transmembrane helix</keyword>
<evidence type="ECO:0000313" key="2">
    <source>
        <dbReference type="EMBL" id="ORD98365.1"/>
    </source>
</evidence>
<dbReference type="Proteomes" id="UP000192501">
    <property type="component" value="Unassembled WGS sequence"/>
</dbReference>